<dbReference type="EMBL" id="JBEPBX010000008">
    <property type="protein sequence ID" value="MER6614173.1"/>
    <property type="molecule type" value="Genomic_DNA"/>
</dbReference>
<gene>
    <name evidence="1" type="ORF">ABT276_12495</name>
</gene>
<reference evidence="1 2" key="1">
    <citation type="submission" date="2024-06" db="EMBL/GenBank/DDBJ databases">
        <title>The Natural Products Discovery Center: Release of the First 8490 Sequenced Strains for Exploring Actinobacteria Biosynthetic Diversity.</title>
        <authorList>
            <person name="Kalkreuter E."/>
            <person name="Kautsar S.A."/>
            <person name="Yang D."/>
            <person name="Bader C.D."/>
            <person name="Teijaro C.N."/>
            <person name="Fluegel L."/>
            <person name="Davis C.M."/>
            <person name="Simpson J.R."/>
            <person name="Lauterbach L."/>
            <person name="Steele A.D."/>
            <person name="Gui C."/>
            <person name="Meng S."/>
            <person name="Li G."/>
            <person name="Viehrig K."/>
            <person name="Ye F."/>
            <person name="Su P."/>
            <person name="Kiefer A.F."/>
            <person name="Nichols A."/>
            <person name="Cepeda A.J."/>
            <person name="Yan W."/>
            <person name="Fan B."/>
            <person name="Jiang Y."/>
            <person name="Adhikari A."/>
            <person name="Zheng C.-J."/>
            <person name="Schuster L."/>
            <person name="Cowan T.M."/>
            <person name="Smanski M.J."/>
            <person name="Chevrette M.G."/>
            <person name="De Carvalho L.P.S."/>
            <person name="Shen B."/>
        </authorList>
    </citation>
    <scope>NUCLEOTIDE SEQUENCE [LARGE SCALE GENOMIC DNA]</scope>
    <source>
        <strain evidence="1 2">NPDC000837</strain>
    </source>
</reference>
<comment type="caution">
    <text evidence="1">The sequence shown here is derived from an EMBL/GenBank/DDBJ whole genome shotgun (WGS) entry which is preliminary data.</text>
</comment>
<dbReference type="InterPro" id="IPR013324">
    <property type="entry name" value="RNA_pol_sigma_r3/r4-like"/>
</dbReference>
<proteinExistence type="predicted"/>
<evidence type="ECO:0000313" key="1">
    <source>
        <dbReference type="EMBL" id="MER6614173.1"/>
    </source>
</evidence>
<keyword evidence="2" id="KW-1185">Reference proteome</keyword>
<dbReference type="SUPFAM" id="SSF88659">
    <property type="entry name" value="Sigma3 and sigma4 domains of RNA polymerase sigma factors"/>
    <property type="match status" value="1"/>
</dbReference>
<evidence type="ECO:0000313" key="2">
    <source>
        <dbReference type="Proteomes" id="UP001445472"/>
    </source>
</evidence>
<dbReference type="InterPro" id="IPR036388">
    <property type="entry name" value="WH-like_DNA-bd_sf"/>
</dbReference>
<sequence>MAQQDGKPGKIPGLLKYFRPDLFGPRHGVLQVIGGTGEEQLSPEAAEQWHEALAIGDRWFYMTRKRLTKEHAEDIWQIVLLAVWRSLREHGPVDCMGAYMGVVYNREVARYIGRMKEHTLTVLGQDVHLEAENDAHVPHNLADLHERARRLAKELEGLVTPAQAEAVILIDAYGLDSKFVAELTDTTHTVVRNRASRARREMRKPGVKKQVHTRLGVTD</sequence>
<dbReference type="Proteomes" id="UP001445472">
    <property type="component" value="Unassembled WGS sequence"/>
</dbReference>
<name>A0ABV1UTQ7_9ACTN</name>
<dbReference type="RefSeq" id="WP_159026895.1">
    <property type="nucleotide sequence ID" value="NZ_JBEPBX010000008.1"/>
</dbReference>
<dbReference type="Gene3D" id="1.10.10.10">
    <property type="entry name" value="Winged helix-like DNA-binding domain superfamily/Winged helix DNA-binding domain"/>
    <property type="match status" value="1"/>
</dbReference>
<protein>
    <submittedName>
        <fullName evidence="1">Sigma-70 family RNA polymerase sigma factor</fullName>
    </submittedName>
</protein>
<organism evidence="1 2">
    <name type="scientific">Streptomyces xantholiticus</name>
    <dbReference type="NCBI Taxonomy" id="68285"/>
    <lineage>
        <taxon>Bacteria</taxon>
        <taxon>Bacillati</taxon>
        <taxon>Actinomycetota</taxon>
        <taxon>Actinomycetes</taxon>
        <taxon>Kitasatosporales</taxon>
        <taxon>Streptomycetaceae</taxon>
        <taxon>Streptomyces</taxon>
    </lineage>
</organism>
<accession>A0ABV1UTQ7</accession>